<protein>
    <submittedName>
        <fullName evidence="1">Uncharacterized protein</fullName>
    </submittedName>
</protein>
<dbReference type="Proteomes" id="UP000271222">
    <property type="component" value="Unassembled WGS sequence"/>
</dbReference>
<accession>A0A454TM77</accession>
<dbReference type="EMBL" id="RJTL01000035">
    <property type="protein sequence ID" value="RNM03238.1"/>
    <property type="molecule type" value="Genomic_DNA"/>
</dbReference>
<proteinExistence type="predicted"/>
<comment type="caution">
    <text evidence="1">The sequence shown here is derived from an EMBL/GenBank/DDBJ whole genome shotgun (WGS) entry which is preliminary data.</text>
</comment>
<sequence>MSQLNCPPNLKMVTTTGVWRLDSDAVDASQMMSAIEFVGTAGGVFVLYRGRYISVKHVMTTKRRCEDRLQRATSTHDKWDYRALCRDAGMDMADFALWLSHPGSLESAWTLFDAGATLRREGGLEAMVGGFRFCVYSYIFDEEEALPAGSFAQQLAEQREVLVSRFHRFLRLERAKSRFKRGELVDAFAVGLAARVTWAWWVIEDTVQQGLRSSLGVQLFEDAVALAGHLASMSHLSEVPPLIADVPSLVLEWSKAPRNPAQTCDVPSPCLRYAQWGQVIGESANQSPVSSDKVRAFSNEELIDLMGFPTLTKVTREIPPCVGYSVFPMKAKVQA</sequence>
<name>A0A454TM77_9RALS</name>
<evidence type="ECO:0000313" key="2">
    <source>
        <dbReference type="Proteomes" id="UP000271222"/>
    </source>
</evidence>
<gene>
    <name evidence="1" type="ORF">EGA29_19345</name>
</gene>
<dbReference type="AlphaFoldDB" id="A0A454TM77"/>
<reference evidence="1 2" key="1">
    <citation type="submission" date="2018-10" db="EMBL/GenBank/DDBJ databases">
        <title>Draft Genome Sequence of Ralstonia pseudosolanacearum (R. solanacearum phylotype I) Strain Tg03 Isolated from Luffa cylindrica in China.</title>
        <authorList>
            <person name="Yuan G.-Q."/>
            <person name="Li Q.-Q."/>
            <person name="Zhang Y.-W."/>
        </authorList>
    </citation>
    <scope>NUCLEOTIDE SEQUENCE [LARGE SCALE GENOMIC DNA]</scope>
    <source>
        <strain evidence="1 2">Tg03</strain>
    </source>
</reference>
<organism evidence="1 2">
    <name type="scientific">Ralstonia pseudosolanacearum</name>
    <dbReference type="NCBI Taxonomy" id="1310165"/>
    <lineage>
        <taxon>Bacteria</taxon>
        <taxon>Pseudomonadati</taxon>
        <taxon>Pseudomonadota</taxon>
        <taxon>Betaproteobacteria</taxon>
        <taxon>Burkholderiales</taxon>
        <taxon>Burkholderiaceae</taxon>
        <taxon>Ralstonia</taxon>
        <taxon>Ralstonia solanacearum species complex</taxon>
    </lineage>
</organism>
<evidence type="ECO:0000313" key="1">
    <source>
        <dbReference type="EMBL" id="RNM03238.1"/>
    </source>
</evidence>
<dbReference type="RefSeq" id="WP_123203714.1">
    <property type="nucleotide sequence ID" value="NZ_RJTL01000035.1"/>
</dbReference>